<dbReference type="Gene3D" id="3.80.10.10">
    <property type="entry name" value="Ribonuclease Inhibitor"/>
    <property type="match status" value="1"/>
</dbReference>
<proteinExistence type="predicted"/>
<comment type="caution">
    <text evidence="1">The sequence shown here is derived from an EMBL/GenBank/DDBJ whole genome shotgun (WGS) entry which is preliminary data.</text>
</comment>
<evidence type="ECO:0000313" key="2">
    <source>
        <dbReference type="Proteomes" id="UP000002969"/>
    </source>
</evidence>
<dbReference type="Proteomes" id="UP000002969">
    <property type="component" value="Unassembled WGS sequence"/>
</dbReference>
<protein>
    <submittedName>
        <fullName evidence="1">Uncharacterized protein</fullName>
    </submittedName>
</protein>
<reference evidence="1" key="1">
    <citation type="submission" date="2010-06" db="EMBL/GenBank/DDBJ databases">
        <authorList>
            <person name="Muzny D."/>
            <person name="Qin X."/>
            <person name="Buhay C."/>
            <person name="Dugan-Rocha S."/>
            <person name="Ding Y."/>
            <person name="Chen G."/>
            <person name="Hawes A."/>
            <person name="Holder M."/>
            <person name="Jhangiani S."/>
            <person name="Johnson A."/>
            <person name="Khan Z."/>
            <person name="Li Z."/>
            <person name="Liu W."/>
            <person name="Liu X."/>
            <person name="Perez L."/>
            <person name="Shen H."/>
            <person name="Wang Q."/>
            <person name="Watt J."/>
            <person name="Xi L."/>
            <person name="Xin Y."/>
            <person name="Zhou J."/>
            <person name="Deng J."/>
            <person name="Jiang H."/>
            <person name="Liu Y."/>
            <person name="Qu J."/>
            <person name="Song X.-Z."/>
            <person name="Zhang L."/>
            <person name="Villasana D."/>
            <person name="Johnson A."/>
            <person name="Liu J."/>
            <person name="Liyanage D."/>
            <person name="Lorensuhewa L."/>
            <person name="Robinson T."/>
            <person name="Song A."/>
            <person name="Song B.-B."/>
            <person name="Dinh H."/>
            <person name="Thornton R."/>
            <person name="Coyle M."/>
            <person name="Francisco L."/>
            <person name="Jackson L."/>
            <person name="Javaid M."/>
            <person name="Korchina V."/>
            <person name="Kovar C."/>
            <person name="Mata R."/>
            <person name="Mathew T."/>
            <person name="Ngo R."/>
            <person name="Nguyen L."/>
            <person name="Nguyen N."/>
            <person name="Okwuonu G."/>
            <person name="Ongeri F."/>
            <person name="Pham C."/>
            <person name="Simmons D."/>
            <person name="Wilczek-Boney K."/>
            <person name="Hale W."/>
            <person name="Jakkamsetti A."/>
            <person name="Pham P."/>
            <person name="Ruth R."/>
            <person name="San Lucas F."/>
            <person name="Warren J."/>
            <person name="Zhang J."/>
            <person name="Zhao Z."/>
            <person name="Zhou C."/>
            <person name="Zhu D."/>
            <person name="Lee S."/>
            <person name="Bess C."/>
            <person name="Blankenburg K."/>
            <person name="Forbes L."/>
            <person name="Fu Q."/>
            <person name="Gubbala S."/>
            <person name="Hirani K."/>
            <person name="Jayaseelan J.C."/>
            <person name="Lara F."/>
            <person name="Munidasa M."/>
            <person name="Palculict T."/>
            <person name="Patil S."/>
            <person name="Pu L.-L."/>
            <person name="Saada N."/>
            <person name="Tang L."/>
            <person name="Weissenberger G."/>
            <person name="Zhu Y."/>
            <person name="Hemphill L."/>
            <person name="Shang Y."/>
            <person name="Youmans B."/>
            <person name="Ayvaz T."/>
            <person name="Ross M."/>
            <person name="Santibanez J."/>
            <person name="Aqrawi P."/>
            <person name="Gross S."/>
            <person name="Joshi V."/>
            <person name="Fowler G."/>
            <person name="Nazareth L."/>
            <person name="Reid J."/>
            <person name="Worley K."/>
            <person name="Petrosino J."/>
            <person name="Highlander S."/>
            <person name="Gibbs R."/>
        </authorList>
    </citation>
    <scope>NUCLEOTIDE SEQUENCE [LARGE SCALE GENOMIC DNA]</scope>
    <source>
        <strain evidence="1">ATCC 35910</strain>
    </source>
</reference>
<sequence>MSENYSNYKPVIPKYRTYNQFINQQITQRFMKTKEELKKYFENGDIPVQEDFWALMDSYWHKNEKISEGAIENYEKVVPFFNDSGLLSSAVILTIPVATNKIHDGAFAYTGMSYQIIKVILNEGLEEIGYSAFLGQNIKSIKTPSTLKIIRDQAFWDQKNIINGPDSLEEIILNEGLTTIGAQAFYCPRATVIKDLYIPDSVKSVGQNAFAIPSLKTVSAPSGLDLSNTGIPSTATITYR</sequence>
<organism evidence="1 2">
    <name type="scientific">Chryseobacterium gleum ATCC 35910</name>
    <dbReference type="NCBI Taxonomy" id="525257"/>
    <lineage>
        <taxon>Bacteria</taxon>
        <taxon>Pseudomonadati</taxon>
        <taxon>Bacteroidota</taxon>
        <taxon>Flavobacteriia</taxon>
        <taxon>Flavobacteriales</taxon>
        <taxon>Weeksellaceae</taxon>
        <taxon>Chryseobacterium group</taxon>
        <taxon>Chryseobacterium</taxon>
    </lineage>
</organism>
<accession>A0ABP2IVB5</accession>
<evidence type="ECO:0000313" key="1">
    <source>
        <dbReference type="EMBL" id="EFK37723.1"/>
    </source>
</evidence>
<dbReference type="EMBL" id="ACKQ02000002">
    <property type="protein sequence ID" value="EFK37723.1"/>
    <property type="molecule type" value="Genomic_DNA"/>
</dbReference>
<gene>
    <name evidence="1" type="ORF">HMPREF0204_10496</name>
</gene>
<keyword evidence="2" id="KW-1185">Reference proteome</keyword>
<dbReference type="Pfam" id="PF13306">
    <property type="entry name" value="LRR_5"/>
    <property type="match status" value="2"/>
</dbReference>
<name>A0ABP2IVB5_CHRGE</name>
<dbReference type="InterPro" id="IPR026906">
    <property type="entry name" value="LRR_5"/>
</dbReference>
<dbReference type="InterPro" id="IPR032675">
    <property type="entry name" value="LRR_dom_sf"/>
</dbReference>